<keyword evidence="3" id="KW-1185">Reference proteome</keyword>
<dbReference type="Proteomes" id="UP000016931">
    <property type="component" value="Unassembled WGS sequence"/>
</dbReference>
<dbReference type="RefSeq" id="XP_016760148.1">
    <property type="nucleotide sequence ID" value="XM_016901391.1"/>
</dbReference>
<evidence type="ECO:0000313" key="2">
    <source>
        <dbReference type="EMBL" id="EMF12027.1"/>
    </source>
</evidence>
<feature type="region of interest" description="Disordered" evidence="1">
    <location>
        <begin position="82"/>
        <end position="103"/>
    </location>
</feature>
<dbReference type="EMBL" id="KB456265">
    <property type="protein sequence ID" value="EMF12027.1"/>
    <property type="molecule type" value="Genomic_DNA"/>
</dbReference>
<accession>N1QFM1</accession>
<gene>
    <name evidence="2" type="ORF">SEPMUDRAFT_117978</name>
</gene>
<protein>
    <submittedName>
        <fullName evidence="2">Uncharacterized protein</fullName>
    </submittedName>
</protein>
<dbReference type="HOGENOM" id="CLU_1200451_0_0_1"/>
<organism evidence="2 3">
    <name type="scientific">Sphaerulina musiva (strain SO2202)</name>
    <name type="common">Poplar stem canker fungus</name>
    <name type="synonym">Septoria musiva</name>
    <dbReference type="NCBI Taxonomy" id="692275"/>
    <lineage>
        <taxon>Eukaryota</taxon>
        <taxon>Fungi</taxon>
        <taxon>Dikarya</taxon>
        <taxon>Ascomycota</taxon>
        <taxon>Pezizomycotina</taxon>
        <taxon>Dothideomycetes</taxon>
        <taxon>Dothideomycetidae</taxon>
        <taxon>Mycosphaerellales</taxon>
        <taxon>Mycosphaerellaceae</taxon>
        <taxon>Sphaerulina</taxon>
    </lineage>
</organism>
<dbReference type="GeneID" id="27898528"/>
<reference evidence="2 3" key="1">
    <citation type="journal article" date="2012" name="PLoS Pathog.">
        <title>Diverse lifestyles and strategies of plant pathogenesis encoded in the genomes of eighteen Dothideomycetes fungi.</title>
        <authorList>
            <person name="Ohm R.A."/>
            <person name="Feau N."/>
            <person name="Henrissat B."/>
            <person name="Schoch C.L."/>
            <person name="Horwitz B.A."/>
            <person name="Barry K.W."/>
            <person name="Condon B.J."/>
            <person name="Copeland A.C."/>
            <person name="Dhillon B."/>
            <person name="Glaser F."/>
            <person name="Hesse C.N."/>
            <person name="Kosti I."/>
            <person name="LaButti K."/>
            <person name="Lindquist E.A."/>
            <person name="Lucas S."/>
            <person name="Salamov A.A."/>
            <person name="Bradshaw R.E."/>
            <person name="Ciuffetti L."/>
            <person name="Hamelin R.C."/>
            <person name="Kema G.H.J."/>
            <person name="Lawrence C."/>
            <person name="Scott J.A."/>
            <person name="Spatafora J.W."/>
            <person name="Turgeon B.G."/>
            <person name="de Wit P.J.G.M."/>
            <person name="Zhong S."/>
            <person name="Goodwin S.B."/>
            <person name="Grigoriev I.V."/>
        </authorList>
    </citation>
    <scope>NUCLEOTIDE SEQUENCE [LARGE SCALE GENOMIC DNA]</scope>
    <source>
        <strain evidence="2 3">SO2202</strain>
    </source>
</reference>
<evidence type="ECO:0000313" key="3">
    <source>
        <dbReference type="Proteomes" id="UP000016931"/>
    </source>
</evidence>
<sequence length="231" mass="24672">MAKERALTKCSGKSEHLENLTSSHFQRGPAICLSSTNLTGGQRIKLQVIVEPLVYRPRSRPWPPARQSRGAEHTYGVHITSDAARASRPGPSPQEPGTTNGISSRLTATAPLQEPAVSPQFRDESAPPAMDYSANVSRAIAPKQASKPKISLSRSGSGKCKSILPLLGVNPADSREMLGVLAMLGICDQELKCTALHHAISLAYVLGCIQIARYASRTGSQPQLPVEVMAT</sequence>
<dbReference type="AlphaFoldDB" id="N1QFM1"/>
<evidence type="ECO:0000256" key="1">
    <source>
        <dbReference type="SAM" id="MobiDB-lite"/>
    </source>
</evidence>
<proteinExistence type="predicted"/>
<name>N1QFM1_SPHMS</name>